<dbReference type="RefSeq" id="WP_041364674.1">
    <property type="nucleotide sequence ID" value="NZ_HG938354.1"/>
</dbReference>
<feature type="transmembrane region" description="Helical" evidence="7">
    <location>
        <begin position="100"/>
        <end position="121"/>
    </location>
</feature>
<comment type="similarity">
    <text evidence="7">Belongs to the binding-protein-dependent transport system permease family.</text>
</comment>
<evidence type="ECO:0000256" key="7">
    <source>
        <dbReference type="RuleBase" id="RU363032"/>
    </source>
</evidence>
<evidence type="ECO:0000256" key="4">
    <source>
        <dbReference type="ARBA" id="ARBA00022692"/>
    </source>
</evidence>
<dbReference type="EMBL" id="HG938354">
    <property type="protein sequence ID" value="CDN51275.1"/>
    <property type="molecule type" value="Genomic_DNA"/>
</dbReference>
<keyword evidence="4 7" id="KW-0812">Transmembrane</keyword>
<evidence type="ECO:0000256" key="6">
    <source>
        <dbReference type="ARBA" id="ARBA00023136"/>
    </source>
</evidence>
<dbReference type="InterPro" id="IPR000515">
    <property type="entry name" value="MetI-like"/>
</dbReference>
<feature type="transmembrane region" description="Helical" evidence="7">
    <location>
        <begin position="44"/>
        <end position="68"/>
    </location>
</feature>
<feature type="transmembrane region" description="Helical" evidence="7">
    <location>
        <begin position="133"/>
        <end position="152"/>
    </location>
</feature>
<keyword evidence="6 7" id="KW-0472">Membrane</keyword>
<dbReference type="InterPro" id="IPR051393">
    <property type="entry name" value="ABC_transporter_permease"/>
</dbReference>
<dbReference type="PROSITE" id="PS50928">
    <property type="entry name" value="ABC_TM1"/>
    <property type="match status" value="1"/>
</dbReference>
<evidence type="ECO:0000259" key="8">
    <source>
        <dbReference type="PROSITE" id="PS50928"/>
    </source>
</evidence>
<evidence type="ECO:0000256" key="5">
    <source>
        <dbReference type="ARBA" id="ARBA00022989"/>
    </source>
</evidence>
<dbReference type="AlphaFoldDB" id="A0A068T1C0"/>
<feature type="transmembrane region" description="Helical" evidence="7">
    <location>
        <begin position="233"/>
        <end position="256"/>
    </location>
</feature>
<keyword evidence="5 7" id="KW-1133">Transmembrane helix</keyword>
<reference evidence="10" key="1">
    <citation type="journal article" date="2014" name="BMC Genomics">
        <title>Genome sequencing of two Neorhizobium galegae strains reveals a noeT gene responsible for the unusual acetylation of the nodulation factors.</title>
        <authorList>
            <person name="Osterman J."/>
            <person name="Marsh J."/>
            <person name="Laine P.K."/>
            <person name="Zeng Z."/>
            <person name="Alatalo E."/>
            <person name="Sullivan J.T."/>
            <person name="Young J.P."/>
            <person name="Thomas-Oates J."/>
            <person name="Paulin L."/>
            <person name="Lindstrom K."/>
        </authorList>
    </citation>
    <scope>NUCLEOTIDE SEQUENCE [LARGE SCALE GENOMIC DNA]</scope>
    <source>
        <strain evidence="10">HAMBI 540</strain>
    </source>
</reference>
<sequence>MSSQILQLILGLLSLPAVALVIILPGELAIRRFPQKTQSSIRPWIWLSPVLALVGLVIAYPLVASIVYSFRDATGSNWVGFRNFVWAFGTAMRPVLFNNVLWIVVFPVLTAVLALTAAIMLDRVKYERVARTFLILPTAMSFVAGAVIWKMMYTYEPPMQPQTGTLNAIWTAVTGKMPIAWLIDRNVNNYALIFVAVWMSIGVSTLILSAGVKNIPRELVEAAKIDGAGEWAVFRFVTLPSLWPTILVVLTTQAIFSLKVFDIVYVMTNGSFGTDVIANKMYSELFVKQNLGTASAIAVLLLILASPVIFMNIKQIRSEGGE</sequence>
<dbReference type="KEGG" id="ngg:RG540_PA05990"/>
<geneLocation type="plasmid" evidence="10">
    <name>II</name>
</geneLocation>
<dbReference type="HOGENOM" id="CLU_016047_0_0_5"/>
<evidence type="ECO:0000256" key="2">
    <source>
        <dbReference type="ARBA" id="ARBA00022448"/>
    </source>
</evidence>
<dbReference type="Pfam" id="PF00528">
    <property type="entry name" value="BPD_transp_1"/>
    <property type="match status" value="1"/>
</dbReference>
<dbReference type="GeneID" id="24261158"/>
<dbReference type="eggNOG" id="COG1175">
    <property type="taxonomic scope" value="Bacteria"/>
</dbReference>
<dbReference type="GO" id="GO:0055085">
    <property type="term" value="P:transmembrane transport"/>
    <property type="evidence" value="ECO:0007669"/>
    <property type="project" value="InterPro"/>
</dbReference>
<evidence type="ECO:0000256" key="3">
    <source>
        <dbReference type="ARBA" id="ARBA00022475"/>
    </source>
</evidence>
<feature type="transmembrane region" description="Helical" evidence="7">
    <location>
        <begin position="6"/>
        <end position="24"/>
    </location>
</feature>
<proteinExistence type="inferred from homology"/>
<dbReference type="PANTHER" id="PTHR30193">
    <property type="entry name" value="ABC TRANSPORTER PERMEASE PROTEIN"/>
    <property type="match status" value="1"/>
</dbReference>
<feature type="transmembrane region" description="Helical" evidence="7">
    <location>
        <begin position="291"/>
        <end position="313"/>
    </location>
</feature>
<keyword evidence="3" id="KW-1003">Cell membrane</keyword>
<dbReference type="SUPFAM" id="SSF161098">
    <property type="entry name" value="MetI-like"/>
    <property type="match status" value="1"/>
</dbReference>
<keyword evidence="10" id="KW-1185">Reference proteome</keyword>
<dbReference type="PANTHER" id="PTHR30193:SF18">
    <property type="entry name" value="OSMOPROTECTIVE COMPOUNDS UPTAKE PERMEASE PROTEIN GGTC"/>
    <property type="match status" value="1"/>
</dbReference>
<dbReference type="Gene3D" id="1.10.3720.10">
    <property type="entry name" value="MetI-like"/>
    <property type="match status" value="1"/>
</dbReference>
<feature type="domain" description="ABC transmembrane type-1" evidence="8">
    <location>
        <begin position="96"/>
        <end position="312"/>
    </location>
</feature>
<feature type="transmembrane region" description="Helical" evidence="7">
    <location>
        <begin position="190"/>
        <end position="212"/>
    </location>
</feature>
<dbReference type="Proteomes" id="UP000028181">
    <property type="component" value="Plasmid pHAMBI540a"/>
</dbReference>
<evidence type="ECO:0000313" key="9">
    <source>
        <dbReference type="EMBL" id="CDN51275.1"/>
    </source>
</evidence>
<protein>
    <submittedName>
        <fullName evidence="9">Alpha-glucoside transport system permease protein AglF</fullName>
    </submittedName>
</protein>
<keyword evidence="9" id="KW-0614">Plasmid</keyword>
<comment type="subcellular location">
    <subcellularLocation>
        <location evidence="1 7">Cell membrane</location>
        <topology evidence="1 7">Multi-pass membrane protein</topology>
    </subcellularLocation>
</comment>
<name>A0A068T1C0_NEOGA</name>
<dbReference type="PATRIC" id="fig|1028800.3.peg.5219"/>
<accession>A0A068T1C0</accession>
<dbReference type="InterPro" id="IPR035906">
    <property type="entry name" value="MetI-like_sf"/>
</dbReference>
<dbReference type="GO" id="GO:0005886">
    <property type="term" value="C:plasma membrane"/>
    <property type="evidence" value="ECO:0007669"/>
    <property type="project" value="UniProtKB-SubCell"/>
</dbReference>
<evidence type="ECO:0000256" key="1">
    <source>
        <dbReference type="ARBA" id="ARBA00004651"/>
    </source>
</evidence>
<keyword evidence="2 7" id="KW-0813">Transport</keyword>
<dbReference type="CDD" id="cd06261">
    <property type="entry name" value="TM_PBP2"/>
    <property type="match status" value="1"/>
</dbReference>
<dbReference type="OrthoDB" id="9773727at2"/>
<organism evidence="9 10">
    <name type="scientific">Neorhizobium galegae bv. orientalis str. HAMBI 540</name>
    <dbReference type="NCBI Taxonomy" id="1028800"/>
    <lineage>
        <taxon>Bacteria</taxon>
        <taxon>Pseudomonadati</taxon>
        <taxon>Pseudomonadota</taxon>
        <taxon>Alphaproteobacteria</taxon>
        <taxon>Hyphomicrobiales</taxon>
        <taxon>Rhizobiaceae</taxon>
        <taxon>Rhizobium/Agrobacterium group</taxon>
        <taxon>Neorhizobium</taxon>
    </lineage>
</organism>
<gene>
    <name evidence="9" type="primary">aglF</name>
    <name evidence="9" type="ORF">RG540_PA05990</name>
</gene>
<evidence type="ECO:0000313" key="10">
    <source>
        <dbReference type="Proteomes" id="UP000028181"/>
    </source>
</evidence>